<proteinExistence type="predicted"/>
<evidence type="ECO:0000256" key="1">
    <source>
        <dbReference type="SAM" id="Phobius"/>
    </source>
</evidence>
<keyword evidence="1" id="KW-0812">Transmembrane</keyword>
<reference evidence="2 3" key="1">
    <citation type="submission" date="2019-10" db="EMBL/GenBank/DDBJ databases">
        <title>Description of Paenibacillus pedi sp. nov.</title>
        <authorList>
            <person name="Carlier A."/>
            <person name="Qi S."/>
        </authorList>
    </citation>
    <scope>NUCLEOTIDE SEQUENCE [LARGE SCALE GENOMIC DNA]</scope>
    <source>
        <strain evidence="2 3">LMG 31457</strain>
    </source>
</reference>
<sequence>MDFFIKNILIYLVIALVIILILLPFKRLQDIYKVLFNKVLPYIIMLFWIWVFFNTLYRIVVTPETVRNDFFNYLHSESMLITAIISVPMLLWQGWRKLKSHQK</sequence>
<dbReference type="EMBL" id="WHNZ01000029">
    <property type="protein sequence ID" value="NOV01195.1"/>
    <property type="molecule type" value="Genomic_DNA"/>
</dbReference>
<evidence type="ECO:0000313" key="2">
    <source>
        <dbReference type="EMBL" id="NOV01195.1"/>
    </source>
</evidence>
<feature type="transmembrane region" description="Helical" evidence="1">
    <location>
        <begin position="73"/>
        <end position="92"/>
    </location>
</feature>
<keyword evidence="3" id="KW-1185">Reference proteome</keyword>
<feature type="transmembrane region" description="Helical" evidence="1">
    <location>
        <begin position="6"/>
        <end position="23"/>
    </location>
</feature>
<protein>
    <submittedName>
        <fullName evidence="2">Uncharacterized protein</fullName>
    </submittedName>
</protein>
<evidence type="ECO:0000313" key="3">
    <source>
        <dbReference type="Proteomes" id="UP000618579"/>
    </source>
</evidence>
<comment type="caution">
    <text evidence="2">The sequence shown here is derived from an EMBL/GenBank/DDBJ whole genome shotgun (WGS) entry which is preliminary data.</text>
</comment>
<feature type="transmembrane region" description="Helical" evidence="1">
    <location>
        <begin position="35"/>
        <end position="53"/>
    </location>
</feature>
<organism evidence="2 3">
    <name type="scientific">Paenibacillus planticolens</name>
    <dbReference type="NCBI Taxonomy" id="2654976"/>
    <lineage>
        <taxon>Bacteria</taxon>
        <taxon>Bacillati</taxon>
        <taxon>Bacillota</taxon>
        <taxon>Bacilli</taxon>
        <taxon>Bacillales</taxon>
        <taxon>Paenibacillaceae</taxon>
        <taxon>Paenibacillus</taxon>
    </lineage>
</organism>
<name>A0ABX1ZM84_9BACL</name>
<gene>
    <name evidence="2" type="ORF">GC097_14350</name>
</gene>
<dbReference type="Proteomes" id="UP000618579">
    <property type="component" value="Unassembled WGS sequence"/>
</dbReference>
<accession>A0ABX1ZM84</accession>
<keyword evidence="1" id="KW-1133">Transmembrane helix</keyword>
<keyword evidence="1" id="KW-0472">Membrane</keyword>